<protein>
    <submittedName>
        <fullName evidence="3">M14 family zinc carboxypeptidase</fullName>
    </submittedName>
</protein>
<comment type="caution">
    <text evidence="3">The sequence shown here is derived from an EMBL/GenBank/DDBJ whole genome shotgun (WGS) entry which is preliminary data.</text>
</comment>
<comment type="similarity">
    <text evidence="1">Belongs to the peptidase M14 family.</text>
</comment>
<comment type="caution">
    <text evidence="1">Lacks conserved residue(s) required for the propagation of feature annotation.</text>
</comment>
<dbReference type="Pfam" id="PF00246">
    <property type="entry name" value="Peptidase_M14"/>
    <property type="match status" value="1"/>
</dbReference>
<evidence type="ECO:0000256" key="1">
    <source>
        <dbReference type="PROSITE-ProRule" id="PRU01379"/>
    </source>
</evidence>
<dbReference type="Proteomes" id="UP001148482">
    <property type="component" value="Unassembled WGS sequence"/>
</dbReference>
<reference evidence="3" key="1">
    <citation type="submission" date="2022-11" db="EMBL/GenBank/DDBJ databases">
        <title>Salinimicrobium profundisediminis sp. nov., isolated from deep-sea sediment of the Mariana Trench.</title>
        <authorList>
            <person name="Fu H."/>
        </authorList>
    </citation>
    <scope>NUCLEOTIDE SEQUENCE</scope>
    <source>
        <strain evidence="3">MT39</strain>
    </source>
</reference>
<dbReference type="PROSITE" id="PS52035">
    <property type="entry name" value="PEPTIDASE_M14"/>
    <property type="match status" value="1"/>
</dbReference>
<dbReference type="GO" id="GO:0008270">
    <property type="term" value="F:zinc ion binding"/>
    <property type="evidence" value="ECO:0007669"/>
    <property type="project" value="InterPro"/>
</dbReference>
<dbReference type="GO" id="GO:0004181">
    <property type="term" value="F:metallocarboxypeptidase activity"/>
    <property type="evidence" value="ECO:0007669"/>
    <property type="project" value="InterPro"/>
</dbReference>
<keyword evidence="3" id="KW-0378">Hydrolase</keyword>
<evidence type="ECO:0000313" key="3">
    <source>
        <dbReference type="EMBL" id="MCX2837418.1"/>
    </source>
</evidence>
<organism evidence="3 4">
    <name type="scientific">Salinimicrobium profundisediminis</name>
    <dbReference type="NCBI Taxonomy" id="2994553"/>
    <lineage>
        <taxon>Bacteria</taxon>
        <taxon>Pseudomonadati</taxon>
        <taxon>Bacteroidota</taxon>
        <taxon>Flavobacteriia</taxon>
        <taxon>Flavobacteriales</taxon>
        <taxon>Flavobacteriaceae</taxon>
        <taxon>Salinimicrobium</taxon>
    </lineage>
</organism>
<evidence type="ECO:0000259" key="2">
    <source>
        <dbReference type="PROSITE" id="PS52035"/>
    </source>
</evidence>
<sequence length="402" mass="45776">MLFTIVNFGLFTFVNMMTTEEFLKNYDEFKTGKLYGRYITYMHLEEALEDLKEHYQVTEVGRSFLNIPILGITVGAGKKKILAWSQMHGNESTTTKGVVDLLNFLKVYAELDVVKNILADCTILILPMINPDGAARYTRVNVNTVDLNRDAKEINEPESKVLRKTFEDFKPDFCFNLHDQRTIFGAGDFNLPATLSFLAPSMDEARTVTEVRIKAMKIIAAMNKELQKVIPGQVGRFDDSFNLNCTGDYFQAQHVPTILFECGHFQGDYLREETRKYFTLSLLTAVKAVATGDFIQQKEEDYFEIPGNKKSFLDIILRNALVEGKKVDVGIQYSEKIKAGDVLFEPVVHIIEDDLNFFGHLEIDCKGQEVEKSDETPLIENDIVEIILLNKEKLSINPPHIK</sequence>
<evidence type="ECO:0000313" key="4">
    <source>
        <dbReference type="Proteomes" id="UP001148482"/>
    </source>
</evidence>
<keyword evidence="4" id="KW-1185">Reference proteome</keyword>
<gene>
    <name evidence="3" type="ORF">OQ279_04575</name>
</gene>
<keyword evidence="3" id="KW-0121">Carboxypeptidase</keyword>
<proteinExistence type="inferred from homology"/>
<dbReference type="Gene3D" id="3.40.630.10">
    <property type="entry name" value="Zn peptidases"/>
    <property type="match status" value="1"/>
</dbReference>
<dbReference type="AlphaFoldDB" id="A0A9X3CVD5"/>
<accession>A0A9X3CVD5</accession>
<feature type="domain" description="Peptidase M14" evidence="2">
    <location>
        <begin position="34"/>
        <end position="293"/>
    </location>
</feature>
<dbReference type="GO" id="GO:0006508">
    <property type="term" value="P:proteolysis"/>
    <property type="evidence" value="ECO:0007669"/>
    <property type="project" value="InterPro"/>
</dbReference>
<dbReference type="InterPro" id="IPR000834">
    <property type="entry name" value="Peptidase_M14"/>
</dbReference>
<keyword evidence="3" id="KW-0645">Protease</keyword>
<dbReference type="RefSeq" id="WP_266068641.1">
    <property type="nucleotide sequence ID" value="NZ_JAPJDA010000005.1"/>
</dbReference>
<dbReference type="SMART" id="SM00631">
    <property type="entry name" value="Zn_pept"/>
    <property type="match status" value="1"/>
</dbReference>
<name>A0A9X3CVD5_9FLAO</name>
<dbReference type="SUPFAM" id="SSF53187">
    <property type="entry name" value="Zn-dependent exopeptidases"/>
    <property type="match status" value="1"/>
</dbReference>
<dbReference type="EMBL" id="JAPJDA010000005">
    <property type="protein sequence ID" value="MCX2837418.1"/>
    <property type="molecule type" value="Genomic_DNA"/>
</dbReference>